<evidence type="ECO:0000313" key="2">
    <source>
        <dbReference type="EMBL" id="TRD11111.1"/>
    </source>
</evidence>
<protein>
    <submittedName>
        <fullName evidence="2">Uncharacterized protein</fullName>
    </submittedName>
</protein>
<keyword evidence="1" id="KW-0812">Transmembrane</keyword>
<evidence type="ECO:0000256" key="1">
    <source>
        <dbReference type="SAM" id="Phobius"/>
    </source>
</evidence>
<evidence type="ECO:0000313" key="3">
    <source>
        <dbReference type="Proteomes" id="UP000316343"/>
    </source>
</evidence>
<keyword evidence="1" id="KW-1133">Transmembrane helix</keyword>
<gene>
    <name evidence="2" type="ORF">FGU71_04090</name>
</gene>
<keyword evidence="1" id="KW-0472">Membrane</keyword>
<feature type="transmembrane region" description="Helical" evidence="1">
    <location>
        <begin position="39"/>
        <end position="61"/>
    </location>
</feature>
<dbReference type="EMBL" id="VHJK01000001">
    <property type="protein sequence ID" value="TRD11111.1"/>
    <property type="molecule type" value="Genomic_DNA"/>
</dbReference>
<feature type="transmembrane region" description="Helical" evidence="1">
    <location>
        <begin position="12"/>
        <end position="33"/>
    </location>
</feature>
<keyword evidence="3" id="KW-1185">Reference proteome</keyword>
<dbReference type="Proteomes" id="UP000316343">
    <property type="component" value="Unassembled WGS sequence"/>
</dbReference>
<dbReference type="OrthoDB" id="7443341at2"/>
<sequence length="243" mass="28014">MRRPLRWKSIAFQLTFGVSLIALVAVWFMLSGHFERSPFLFGAGILMLIMPVVVQLAWHYWQHQDGYSGSPLPVAHETDPIAETLFVELQRMGGPRLFRRSWLTGRYRPTHRRLTSGKLRYLLFSDDEHHLSQVSAFPSFFPLIGPLYLSDEDAETLRQAIGPRRKGGPGRNPLYNYTRASLSVFREVENRVLPNDNDRALREIEDRLLTWFEAHVDASGDMPRRDQVKPYAIEVFQALTSST</sequence>
<proteinExistence type="predicted"/>
<name>A0A547PAD5_9SPHN</name>
<comment type="caution">
    <text evidence="2">The sequence shown here is derived from an EMBL/GenBank/DDBJ whole genome shotgun (WGS) entry which is preliminary data.</text>
</comment>
<dbReference type="AlphaFoldDB" id="A0A547PAD5"/>
<accession>A0A547PAD5</accession>
<reference evidence="2 3" key="1">
    <citation type="submission" date="2019-06" db="EMBL/GenBank/DDBJ databases">
        <title>Erythrobacter insulae sp. nov., isolated from a tidal flat.</title>
        <authorList>
            <person name="Yoon J.-H."/>
        </authorList>
    </citation>
    <scope>NUCLEOTIDE SEQUENCE [LARGE SCALE GENOMIC DNA]</scope>
    <source>
        <strain evidence="2 3">JBTF-M21</strain>
    </source>
</reference>
<organism evidence="2 3">
    <name type="scientific">Erythrobacter insulae</name>
    <dbReference type="NCBI Taxonomy" id="2584124"/>
    <lineage>
        <taxon>Bacteria</taxon>
        <taxon>Pseudomonadati</taxon>
        <taxon>Pseudomonadota</taxon>
        <taxon>Alphaproteobacteria</taxon>
        <taxon>Sphingomonadales</taxon>
        <taxon>Erythrobacteraceae</taxon>
        <taxon>Erythrobacter/Porphyrobacter group</taxon>
        <taxon>Erythrobacter</taxon>
    </lineage>
</organism>